<dbReference type="Proteomes" id="UP000201728">
    <property type="component" value="Chromosome"/>
</dbReference>
<evidence type="ECO:0000256" key="10">
    <source>
        <dbReference type="ARBA" id="ARBA00032474"/>
    </source>
</evidence>
<dbReference type="AlphaFoldDB" id="A0A222NZZ6"/>
<sequence>MMVGYIDSYNKNKAVRGLTYEMHTALAEKTLRDIAHEAKKHFDNNAAIYISCTTGYIPAGEVCTLVMVSASSFKLAHDMAGYIINEIKKRLPRWKQENYFDGSNQYLAGNFTLKK</sequence>
<evidence type="ECO:0000256" key="8">
    <source>
        <dbReference type="ARBA" id="ARBA00030407"/>
    </source>
</evidence>
<dbReference type="Gene3D" id="3.90.1170.40">
    <property type="entry name" value="Molybdopterin biosynthesis MoaE subunit"/>
    <property type="match status" value="1"/>
</dbReference>
<evidence type="ECO:0000256" key="9">
    <source>
        <dbReference type="ARBA" id="ARBA00030781"/>
    </source>
</evidence>
<reference evidence="13" key="1">
    <citation type="submission" date="2016-07" db="EMBL/GenBank/DDBJ databases">
        <authorList>
            <person name="Florea S."/>
            <person name="Webb J.S."/>
            <person name="Jaromczyk J."/>
            <person name="Schardl C.L."/>
        </authorList>
    </citation>
    <scope>NUCLEOTIDE SEQUENCE [LARGE SCALE GENOMIC DNA]</scope>
    <source>
        <strain evidence="13">CDC-D5610</strain>
    </source>
</reference>
<dbReference type="InterPro" id="IPR036563">
    <property type="entry name" value="MoaE_sf"/>
</dbReference>
<dbReference type="RefSeq" id="WP_094090247.1">
    <property type="nucleotide sequence ID" value="NZ_CP016397.1"/>
</dbReference>
<dbReference type="UniPathway" id="UPA00344"/>
<dbReference type="KEGG" id="lcd:clem_03020"/>
<dbReference type="PANTHER" id="PTHR23404">
    <property type="entry name" value="MOLYBDOPTERIN SYNTHASE RELATED"/>
    <property type="match status" value="1"/>
</dbReference>
<keyword evidence="13" id="KW-1185">Reference proteome</keyword>
<keyword evidence="12" id="KW-0808">Transferase</keyword>
<comment type="pathway">
    <text evidence="1">Cofactor biosynthesis; molybdopterin biosynthesis.</text>
</comment>
<comment type="subunit">
    <text evidence="6">Heterotetramer of 2 MoaD subunits and 2 MoaE subunits. Also stable as homodimer. The enzyme changes between these two forms during catalysis.</text>
</comment>
<gene>
    <name evidence="12" type="primary">moaE</name>
    <name evidence="12" type="ORF">clem_03020</name>
</gene>
<evidence type="ECO:0000256" key="7">
    <source>
        <dbReference type="ARBA" id="ARBA00029745"/>
    </source>
</evidence>
<organism evidence="12 13">
    <name type="scientific">Legionella clemsonensis</name>
    <dbReference type="NCBI Taxonomy" id="1867846"/>
    <lineage>
        <taxon>Bacteria</taxon>
        <taxon>Pseudomonadati</taxon>
        <taxon>Pseudomonadota</taxon>
        <taxon>Gammaproteobacteria</taxon>
        <taxon>Legionellales</taxon>
        <taxon>Legionellaceae</taxon>
        <taxon>Legionella</taxon>
    </lineage>
</organism>
<dbReference type="EMBL" id="CP016397">
    <property type="protein sequence ID" value="ASQ45162.1"/>
    <property type="molecule type" value="Genomic_DNA"/>
</dbReference>
<name>A0A222NZZ6_9GAMM</name>
<evidence type="ECO:0000256" key="5">
    <source>
        <dbReference type="ARBA" id="ARBA00023150"/>
    </source>
</evidence>
<dbReference type="GO" id="GO:0030366">
    <property type="term" value="F:molybdopterin synthase activity"/>
    <property type="evidence" value="ECO:0007669"/>
    <property type="project" value="UniProtKB-EC"/>
</dbReference>
<evidence type="ECO:0000256" key="1">
    <source>
        <dbReference type="ARBA" id="ARBA00005046"/>
    </source>
</evidence>
<dbReference type="EC" id="2.8.1.12" evidence="3"/>
<proteinExistence type="inferred from homology"/>
<dbReference type="InterPro" id="IPR003448">
    <property type="entry name" value="Mopterin_biosynth_MoaE"/>
</dbReference>
<dbReference type="GO" id="GO:0006777">
    <property type="term" value="P:Mo-molybdopterin cofactor biosynthetic process"/>
    <property type="evidence" value="ECO:0007669"/>
    <property type="project" value="UniProtKB-KW"/>
</dbReference>
<protein>
    <recommendedName>
        <fullName evidence="4">Molybdopterin synthase catalytic subunit</fullName>
        <ecNumber evidence="3">2.8.1.12</ecNumber>
    </recommendedName>
    <alternativeName>
        <fullName evidence="9">MPT synthase subunit 2</fullName>
    </alternativeName>
    <alternativeName>
        <fullName evidence="7">Molybdenum cofactor biosynthesis protein E</fullName>
    </alternativeName>
    <alternativeName>
        <fullName evidence="8">Molybdopterin-converting factor large subunit</fullName>
    </alternativeName>
    <alternativeName>
        <fullName evidence="10">Molybdopterin-converting factor subunit 2</fullName>
    </alternativeName>
</protein>
<dbReference type="Pfam" id="PF02391">
    <property type="entry name" value="MoaE"/>
    <property type="match status" value="1"/>
</dbReference>
<comment type="similarity">
    <text evidence="2">Belongs to the MoaE family.</text>
</comment>
<comment type="catalytic activity">
    <reaction evidence="11">
        <text>2 [molybdopterin-synthase sulfur-carrier protein]-C-terminal-Gly-aminoethanethioate + cyclic pyranopterin phosphate + H2O = molybdopterin + 2 [molybdopterin-synthase sulfur-carrier protein]-C-terminal Gly-Gly + 2 H(+)</text>
        <dbReference type="Rhea" id="RHEA:26333"/>
        <dbReference type="Rhea" id="RHEA-COMP:12202"/>
        <dbReference type="Rhea" id="RHEA-COMP:19907"/>
        <dbReference type="ChEBI" id="CHEBI:15377"/>
        <dbReference type="ChEBI" id="CHEBI:15378"/>
        <dbReference type="ChEBI" id="CHEBI:58698"/>
        <dbReference type="ChEBI" id="CHEBI:59648"/>
        <dbReference type="ChEBI" id="CHEBI:90778"/>
        <dbReference type="ChEBI" id="CHEBI:232372"/>
        <dbReference type="EC" id="2.8.1.12"/>
    </reaction>
</comment>
<evidence type="ECO:0000256" key="6">
    <source>
        <dbReference type="ARBA" id="ARBA00026066"/>
    </source>
</evidence>
<evidence type="ECO:0000256" key="4">
    <source>
        <dbReference type="ARBA" id="ARBA00013858"/>
    </source>
</evidence>
<dbReference type="SUPFAM" id="SSF54690">
    <property type="entry name" value="Molybdopterin synthase subunit MoaE"/>
    <property type="match status" value="1"/>
</dbReference>
<keyword evidence="5" id="KW-0501">Molybdenum cofactor biosynthesis</keyword>
<accession>A0A222NZZ6</accession>
<evidence type="ECO:0000256" key="2">
    <source>
        <dbReference type="ARBA" id="ARBA00005426"/>
    </source>
</evidence>
<evidence type="ECO:0000313" key="13">
    <source>
        <dbReference type="Proteomes" id="UP000201728"/>
    </source>
</evidence>
<evidence type="ECO:0000313" key="12">
    <source>
        <dbReference type="EMBL" id="ASQ45162.1"/>
    </source>
</evidence>
<dbReference type="OrthoDB" id="9803224at2"/>
<evidence type="ECO:0000256" key="3">
    <source>
        <dbReference type="ARBA" id="ARBA00011950"/>
    </source>
</evidence>
<evidence type="ECO:0000256" key="11">
    <source>
        <dbReference type="ARBA" id="ARBA00049878"/>
    </source>
</evidence>